<evidence type="ECO:0000313" key="4">
    <source>
        <dbReference type="EMBL" id="EXX75364.1"/>
    </source>
</evidence>
<comment type="caution">
    <text evidence="4">The sequence shown here is derived from an EMBL/GenBank/DDBJ whole genome shotgun (WGS) entry which is preliminary data.</text>
</comment>
<dbReference type="AlphaFoldDB" id="A0A015L6R0"/>
<evidence type="ECO:0000259" key="3">
    <source>
        <dbReference type="Pfam" id="PF21056"/>
    </source>
</evidence>
<proteinExistence type="predicted"/>
<feature type="region of interest" description="Disordered" evidence="1">
    <location>
        <begin position="68"/>
        <end position="90"/>
    </location>
</feature>
<dbReference type="Proteomes" id="UP000022910">
    <property type="component" value="Unassembled WGS sequence"/>
</dbReference>
<feature type="domain" description="ZSWIM1/3 RNaseH-like" evidence="3">
    <location>
        <begin position="291"/>
        <end position="373"/>
    </location>
</feature>
<dbReference type="InterPro" id="IPR048324">
    <property type="entry name" value="ZSWIM1-3_RNaseH-like"/>
</dbReference>
<reference evidence="4 5" key="1">
    <citation type="submission" date="2014-02" db="EMBL/GenBank/DDBJ databases">
        <title>Single nucleus genome sequencing reveals high similarity among nuclei of an endomycorrhizal fungus.</title>
        <authorList>
            <person name="Lin K."/>
            <person name="Geurts R."/>
            <person name="Zhang Z."/>
            <person name="Limpens E."/>
            <person name="Saunders D.G."/>
            <person name="Mu D."/>
            <person name="Pang E."/>
            <person name="Cao H."/>
            <person name="Cha H."/>
            <person name="Lin T."/>
            <person name="Zhou Q."/>
            <person name="Shang Y."/>
            <person name="Li Y."/>
            <person name="Ivanov S."/>
            <person name="Sharma T."/>
            <person name="Velzen R.V."/>
            <person name="Ruijter N.D."/>
            <person name="Aanen D.K."/>
            <person name="Win J."/>
            <person name="Kamoun S."/>
            <person name="Bisseling T."/>
            <person name="Huang S."/>
        </authorList>
    </citation>
    <scope>NUCLEOTIDE SEQUENCE [LARGE SCALE GENOMIC DNA]</scope>
    <source>
        <strain evidence="5">DAOM197198w</strain>
    </source>
</reference>
<dbReference type="OrthoDB" id="2440185at2759"/>
<dbReference type="EMBL" id="JEMT01012447">
    <property type="protein sequence ID" value="EXX75364.1"/>
    <property type="molecule type" value="Genomic_DNA"/>
</dbReference>
<organism evidence="4 5">
    <name type="scientific">Rhizophagus irregularis (strain DAOM 197198w)</name>
    <name type="common">Glomus intraradices</name>
    <dbReference type="NCBI Taxonomy" id="1432141"/>
    <lineage>
        <taxon>Eukaryota</taxon>
        <taxon>Fungi</taxon>
        <taxon>Fungi incertae sedis</taxon>
        <taxon>Mucoromycota</taxon>
        <taxon>Glomeromycotina</taxon>
        <taxon>Glomeromycetes</taxon>
        <taxon>Glomerales</taxon>
        <taxon>Glomeraceae</taxon>
        <taxon>Rhizophagus</taxon>
    </lineage>
</organism>
<evidence type="ECO:0000259" key="2">
    <source>
        <dbReference type="Pfam" id="PF03101"/>
    </source>
</evidence>
<dbReference type="Pfam" id="PF03101">
    <property type="entry name" value="FAR1"/>
    <property type="match status" value="1"/>
</dbReference>
<dbReference type="Pfam" id="PF21056">
    <property type="entry name" value="ZSWIM1-3_RNaseH-like"/>
    <property type="match status" value="1"/>
</dbReference>
<evidence type="ECO:0000256" key="1">
    <source>
        <dbReference type="SAM" id="MobiDB-lite"/>
    </source>
</evidence>
<gene>
    <name evidence="4" type="ORF">RirG_042570</name>
</gene>
<feature type="compositionally biased region" description="Acidic residues" evidence="1">
    <location>
        <begin position="76"/>
        <end position="85"/>
    </location>
</feature>
<sequence length="374" mass="43301">MDKSPKRPFLVVYSSEEEEIADVNSLQKEFEEIANKASTDSENIVDFDDKVVFGLKVGDAFEEVEGKNDLSNVESTDSESTEVEGESILSSVKSTDSESIEFDDNIAFKLEIVIKVLALSRDTFEDWDLAERQIEKHATETGFEILKRRLGRNKHGEIISRTFECKNSREYHARKKADIEDNCEHESVKKNCLWKVNLYLSSGIIRITSLCKEHNHPLIENIRDMASKFYRLSPEMLEEVEFLVNIGCSAGPIIHGLQKRFPDARIYPKNRSGKIVKTDAAEIYNRLIQLQHEEHGWFVEVRLEGEDNHLTRLFWMRPSQIDLWQRFHDVAIYDNTSQTNKYRMYLSLMIVVDNYTCSQMVATAVMSDETKETY</sequence>
<keyword evidence="5" id="KW-1185">Reference proteome</keyword>
<dbReference type="PANTHER" id="PTHR47718:SF3">
    <property type="entry name" value="PROTEIN FAR1-RELATED SEQUENCE 5-LIKE"/>
    <property type="match status" value="1"/>
</dbReference>
<evidence type="ECO:0000313" key="5">
    <source>
        <dbReference type="Proteomes" id="UP000022910"/>
    </source>
</evidence>
<protein>
    <submittedName>
        <fullName evidence="4">Uncharacterized protein</fullName>
    </submittedName>
</protein>
<dbReference type="HOGENOM" id="CLU_739975_0_0_1"/>
<dbReference type="STRING" id="1432141.A0A015L6R0"/>
<accession>A0A015L6R0</accession>
<name>A0A015L6R0_RHIIW</name>
<dbReference type="InterPro" id="IPR004330">
    <property type="entry name" value="FAR1_DNA_bnd_dom"/>
</dbReference>
<dbReference type="PANTHER" id="PTHR47718">
    <property type="entry name" value="OS01G0519700 PROTEIN"/>
    <property type="match status" value="1"/>
</dbReference>
<feature type="domain" description="FAR1" evidence="2">
    <location>
        <begin position="136"/>
        <end position="219"/>
    </location>
</feature>